<dbReference type="InterPro" id="IPR056861">
    <property type="entry name" value="HMCN1-like_VWA"/>
</dbReference>
<organism evidence="7 8">
    <name type="scientific">Collichthys lucidus</name>
    <name type="common">Big head croaker</name>
    <name type="synonym">Sciaena lucida</name>
    <dbReference type="NCBI Taxonomy" id="240159"/>
    <lineage>
        <taxon>Eukaryota</taxon>
        <taxon>Metazoa</taxon>
        <taxon>Chordata</taxon>
        <taxon>Craniata</taxon>
        <taxon>Vertebrata</taxon>
        <taxon>Euteleostomi</taxon>
        <taxon>Actinopterygii</taxon>
        <taxon>Neopterygii</taxon>
        <taxon>Teleostei</taxon>
        <taxon>Neoteleostei</taxon>
        <taxon>Acanthomorphata</taxon>
        <taxon>Eupercaria</taxon>
        <taxon>Sciaenidae</taxon>
        <taxon>Collichthys</taxon>
    </lineage>
</organism>
<feature type="signal peptide" evidence="4">
    <location>
        <begin position="1"/>
        <end position="19"/>
    </location>
</feature>
<evidence type="ECO:0000256" key="1">
    <source>
        <dbReference type="ARBA" id="ARBA00004613"/>
    </source>
</evidence>
<accession>A0A4U5UHQ9</accession>
<reference evidence="7 8" key="1">
    <citation type="submission" date="2019-01" db="EMBL/GenBank/DDBJ databases">
        <title>Genome Assembly of Collichthys lucidus.</title>
        <authorList>
            <person name="Cai M."/>
            <person name="Xiao S."/>
        </authorList>
    </citation>
    <scope>NUCLEOTIDE SEQUENCE [LARGE SCALE GENOMIC DNA]</scope>
    <source>
        <strain evidence="7">JT15FE1705JMU</strain>
        <tissue evidence="7">Muscle</tissue>
    </source>
</reference>
<sequence length="450" mass="48646">MSGGLAVLCLLLLQTGAFGFQIIFGGGSLKHQDITERAIFNATVQACRALALAEGRDFTFPDFYSHSNWVEMENIFPNSNLIRSDTSIGNIAAKSRATCRNCDGDNCRKNILEDILQEKILTSGYFSLLPFFATKPEGKCSHGGTFDQTSGIEPKGGINKDKLTSEHGHLHVKAANLAIAATSELLEDIRGAAGDRPFLQMLGISRGSNKALCFVIDTTGSMSDDIAAVRTVTSSIINSRVGTQDEPSVYILVPFNDPDFGPLTRTTDPNVFKNAINSLTATGGGDLPEMSLSGLQLALTGSPPNSEIFVFTDADAKDTHLRGTVIALIERTQSVVPLLQVARGPGKNQNFTFTVDESVGNLTIYITGTSVNFTLISPSEYKSLPNAESLHEIETRSFGGCLPPLWTRQPLFFWRVERIDGAGAVNETEIYYSSEAIVFSVVSFDLAIDH</sequence>
<comment type="subcellular location">
    <subcellularLocation>
        <location evidence="1">Secreted</location>
    </subcellularLocation>
</comment>
<evidence type="ECO:0000256" key="2">
    <source>
        <dbReference type="ARBA" id="ARBA00022525"/>
    </source>
</evidence>
<dbReference type="Proteomes" id="UP000298787">
    <property type="component" value="Chromosome 8"/>
</dbReference>
<evidence type="ECO:0000259" key="6">
    <source>
        <dbReference type="Pfam" id="PF25107"/>
    </source>
</evidence>
<dbReference type="STRING" id="240159.A0A4U5UHQ9"/>
<name>A0A4U5UHQ9_COLLU</name>
<feature type="domain" description="VWA7 N-terminal" evidence="6">
    <location>
        <begin position="60"/>
        <end position="199"/>
    </location>
</feature>
<dbReference type="Pfam" id="PF25107">
    <property type="entry name" value="VWA7_N"/>
    <property type="match status" value="1"/>
</dbReference>
<dbReference type="PANTHER" id="PTHR14905:SF18">
    <property type="entry name" value="VON WILLEBRAND FACTOR A DOMAIN-CONTAINING 10, TANDEM DUPLICATE 1-RELATED"/>
    <property type="match status" value="1"/>
</dbReference>
<dbReference type="EMBL" id="CM014085">
    <property type="protein sequence ID" value="TKS74284.1"/>
    <property type="molecule type" value="Genomic_DNA"/>
</dbReference>
<gene>
    <name evidence="7" type="ORF">D9C73_008365</name>
</gene>
<proteinExistence type="predicted"/>
<dbReference type="Pfam" id="PF25106">
    <property type="entry name" value="VWA_4"/>
    <property type="match status" value="1"/>
</dbReference>
<dbReference type="CDD" id="cd00198">
    <property type="entry name" value="vWFA"/>
    <property type="match status" value="1"/>
</dbReference>
<dbReference type="PANTHER" id="PTHR14905">
    <property type="entry name" value="NG37"/>
    <property type="match status" value="1"/>
</dbReference>
<feature type="chain" id="PRO_5020186525" evidence="4">
    <location>
        <begin position="20"/>
        <end position="450"/>
    </location>
</feature>
<keyword evidence="2" id="KW-0964">Secreted</keyword>
<dbReference type="GO" id="GO:0005576">
    <property type="term" value="C:extracellular region"/>
    <property type="evidence" value="ECO:0007669"/>
    <property type="project" value="UniProtKB-SubCell"/>
</dbReference>
<keyword evidence="3 4" id="KW-0732">Signal</keyword>
<dbReference type="InterPro" id="IPR052577">
    <property type="entry name" value="VWA7"/>
</dbReference>
<evidence type="ECO:0000256" key="3">
    <source>
        <dbReference type="ARBA" id="ARBA00022729"/>
    </source>
</evidence>
<evidence type="ECO:0000259" key="5">
    <source>
        <dbReference type="Pfam" id="PF25106"/>
    </source>
</evidence>
<keyword evidence="8" id="KW-1185">Reference proteome</keyword>
<dbReference type="SUPFAM" id="SSF53300">
    <property type="entry name" value="vWA-like"/>
    <property type="match status" value="1"/>
</dbReference>
<evidence type="ECO:0000313" key="7">
    <source>
        <dbReference type="EMBL" id="TKS74284.1"/>
    </source>
</evidence>
<feature type="domain" description="Hemicentin-1-like von Willebrand factor A" evidence="5">
    <location>
        <begin position="211"/>
        <end position="339"/>
    </location>
</feature>
<dbReference type="InterPro" id="IPR056862">
    <property type="entry name" value="VWA7_N"/>
</dbReference>
<evidence type="ECO:0000313" key="8">
    <source>
        <dbReference type="Proteomes" id="UP000298787"/>
    </source>
</evidence>
<dbReference type="Gene3D" id="3.40.50.410">
    <property type="entry name" value="von Willebrand factor, type A domain"/>
    <property type="match status" value="1"/>
</dbReference>
<protein>
    <submittedName>
        <fullName evidence="7">von Willebrand factor A domain-containing protein 7</fullName>
    </submittedName>
</protein>
<dbReference type="AlphaFoldDB" id="A0A4U5UHQ9"/>
<dbReference type="InterPro" id="IPR036465">
    <property type="entry name" value="vWFA_dom_sf"/>
</dbReference>
<evidence type="ECO:0000256" key="4">
    <source>
        <dbReference type="SAM" id="SignalP"/>
    </source>
</evidence>